<dbReference type="AlphaFoldDB" id="A0A4Y9R4T9"/>
<keyword evidence="2" id="KW-1185">Reference proteome</keyword>
<gene>
    <name evidence="1" type="ORF">E4M00_10680</name>
</gene>
<organism evidence="1 2">
    <name type="scientific">Orlajensenia leifsoniae</name>
    <dbReference type="NCBI Taxonomy" id="2561933"/>
    <lineage>
        <taxon>Bacteria</taxon>
        <taxon>Bacillati</taxon>
        <taxon>Actinomycetota</taxon>
        <taxon>Actinomycetes</taxon>
        <taxon>Micrococcales</taxon>
        <taxon>Microbacteriaceae</taxon>
        <taxon>Orlajensenia</taxon>
    </lineage>
</organism>
<dbReference type="RefSeq" id="WP_135120466.1">
    <property type="nucleotide sequence ID" value="NZ_SPQZ01000003.1"/>
</dbReference>
<accession>A0A4Y9R4T9</accession>
<reference evidence="1 2" key="1">
    <citation type="journal article" date="2018" name="J. Microbiol.">
        <title>Leifsonia flava sp. nov., a novel actinobacterium isolated from the rhizosphere of Aquilegia viridiflora.</title>
        <authorList>
            <person name="Cai Y."/>
            <person name="Tao W.Z."/>
            <person name="Ma Y.J."/>
            <person name="Cheng J."/>
            <person name="Zhang M.Y."/>
            <person name="Zhang Y.X."/>
        </authorList>
    </citation>
    <scope>NUCLEOTIDE SEQUENCE [LARGE SCALE GENOMIC DNA]</scope>
    <source>
        <strain evidence="1 2">SYP-B2174</strain>
    </source>
</reference>
<evidence type="ECO:0000313" key="2">
    <source>
        <dbReference type="Proteomes" id="UP000298127"/>
    </source>
</evidence>
<evidence type="ECO:0000313" key="1">
    <source>
        <dbReference type="EMBL" id="TFV98445.1"/>
    </source>
</evidence>
<dbReference type="EMBL" id="SPQZ01000003">
    <property type="protein sequence ID" value="TFV98445.1"/>
    <property type="molecule type" value="Genomic_DNA"/>
</dbReference>
<sequence>MAEFEVCELLCVGVDDSALDVVREHLRRLGHPSLVHYDVEARTVEARILAAVGGAPLVVVPQGERGFALEESVSRAGFQSLSDRLGARVIVDRNRAGYVLGEQFDFPFGSFAPPRVVWFSAAPRQGEAALVARSVGFPVIAAPVGGGEVIVAPHDPGTLLLAWHAMSSHAVLLWTNGVHGGFGVHDAAGRIVHRWGEHWWWVDPSDGSVTDAAGRIVRDTLLEIADPPPDFARIVAAFGLDGAGAQRLRPFIDPPVFSTATVEGFAAAVGLPGELAAMAGSGALAHRVPGAREVQPASWLAALRARLRPVR</sequence>
<proteinExistence type="predicted"/>
<protein>
    <submittedName>
        <fullName evidence="1">Uncharacterized protein</fullName>
    </submittedName>
</protein>
<comment type="caution">
    <text evidence="1">The sequence shown here is derived from an EMBL/GenBank/DDBJ whole genome shotgun (WGS) entry which is preliminary data.</text>
</comment>
<name>A0A4Y9R4T9_9MICO</name>
<dbReference type="Proteomes" id="UP000298127">
    <property type="component" value="Unassembled WGS sequence"/>
</dbReference>